<gene>
    <name evidence="2" type="ORF">GNENPFIO_00002</name>
</gene>
<dbReference type="AlphaFoldDB" id="A0A7G9Y646"/>
<evidence type="ECO:0000313" key="2">
    <source>
        <dbReference type="EMBL" id="QNO43480.1"/>
    </source>
</evidence>
<dbReference type="InterPro" id="IPR009351">
    <property type="entry name" value="AlkZ-like"/>
</dbReference>
<keyword evidence="1" id="KW-0175">Coiled coil</keyword>
<name>A0A7G9Y646_9EURY</name>
<dbReference type="PANTHER" id="PTHR38479">
    <property type="entry name" value="LMO0824 PROTEIN"/>
    <property type="match status" value="1"/>
</dbReference>
<evidence type="ECO:0008006" key="3">
    <source>
        <dbReference type="Google" id="ProtNLM"/>
    </source>
</evidence>
<reference evidence="2" key="1">
    <citation type="submission" date="2020-06" db="EMBL/GenBank/DDBJ databases">
        <title>Unique genomic features of the anaerobic methanotrophic archaea.</title>
        <authorList>
            <person name="Chadwick G.L."/>
            <person name="Skennerton C.T."/>
            <person name="Laso-Perez R."/>
            <person name="Leu A.O."/>
            <person name="Speth D.R."/>
            <person name="Yu H."/>
            <person name="Morgan-Lang C."/>
            <person name="Hatzenpichler R."/>
            <person name="Goudeau D."/>
            <person name="Malmstrom R."/>
            <person name="Brazelton W.J."/>
            <person name="Woyke T."/>
            <person name="Hallam S.J."/>
            <person name="Tyson G.W."/>
            <person name="Wegener G."/>
            <person name="Boetius A."/>
            <person name="Orphan V."/>
        </authorList>
    </citation>
    <scope>NUCLEOTIDE SEQUENCE</scope>
</reference>
<feature type="coiled-coil region" evidence="1">
    <location>
        <begin position="343"/>
        <end position="370"/>
    </location>
</feature>
<dbReference type="PANTHER" id="PTHR38479:SF2">
    <property type="entry name" value="WINGED HELIX DNA-BINDING DOMAIN-CONTAINING PROTEIN"/>
    <property type="match status" value="1"/>
</dbReference>
<organism evidence="2">
    <name type="scientific">Candidatus Methanogaster sp. ANME-2c ERB4</name>
    <dbReference type="NCBI Taxonomy" id="2759911"/>
    <lineage>
        <taxon>Archaea</taxon>
        <taxon>Methanobacteriati</taxon>
        <taxon>Methanobacteriota</taxon>
        <taxon>Stenosarchaea group</taxon>
        <taxon>Methanomicrobia</taxon>
        <taxon>Methanosarcinales</taxon>
        <taxon>ANME-2 cluster</taxon>
        <taxon>Candidatus Methanogasteraceae</taxon>
        <taxon>Candidatus Methanogaster</taxon>
    </lineage>
</organism>
<dbReference type="EMBL" id="MT630833">
    <property type="protein sequence ID" value="QNO43480.1"/>
    <property type="molecule type" value="Genomic_DNA"/>
</dbReference>
<evidence type="ECO:0000256" key="1">
    <source>
        <dbReference type="SAM" id="Coils"/>
    </source>
</evidence>
<dbReference type="Pfam" id="PF06224">
    <property type="entry name" value="AlkZ-like"/>
    <property type="match status" value="1"/>
</dbReference>
<sequence>MHRTINSEEINQFVLFKQHLAEDSKAERKDLVEVVKDICGLHAQVASTPYLSLWNRVKDFQKEDLIKELYERRTLVKIWGVRATVHVVPTDNVVEYYQATKRVGGRHPYRLIGLEPIHKRMLKVLDEKGPLTAQELTDHISELKNRVQTKYGDMSLGQLSLREMSQSTILVPSKPRGGWKSNLHTYVNFKKWLPYVNLEALNEHEAKKDVISHYLLGFGPAMVEDIVWWIGIPKGEVKEILEEMSDKVEQIAIRGLEGMFFILSSDLEHLQGFSIEENSVHLLPRFDPYIVGYKNRQRLISSMYEKRVYWSTRGEISASILLNGRIIGTWNHKEENNKIKITLSLFERTNKALLNEIRQQAEKLARFMGENDSSRDSASLI</sequence>
<proteinExistence type="predicted"/>
<accession>A0A7G9Y646</accession>
<protein>
    <recommendedName>
        <fullName evidence="3">Winged helix DNA-binding domain-containing protein</fullName>
    </recommendedName>
</protein>